<gene>
    <name evidence="1" type="ORF">LTS18_014492</name>
</gene>
<evidence type="ECO:0000313" key="2">
    <source>
        <dbReference type="Proteomes" id="UP001186974"/>
    </source>
</evidence>
<evidence type="ECO:0000313" key="1">
    <source>
        <dbReference type="EMBL" id="KAK3045136.1"/>
    </source>
</evidence>
<dbReference type="Proteomes" id="UP001186974">
    <property type="component" value="Unassembled WGS sequence"/>
</dbReference>
<feature type="non-terminal residue" evidence="1">
    <location>
        <position position="1"/>
    </location>
</feature>
<proteinExistence type="predicted"/>
<sequence length="165" mass="17966">GESGGGNLALATALKAKKEGKMEAIDGVYAIVPYISGEWGQSREWKLEHYPSLVENAGYLIDPDGIMAACYDPERKEAKNPLAWPGQATVEDLKGLPPHVITVDELDPLRDEGIAHYRKLTQAGVRTVGKMNLGLIHGAELILRIAIPDICKSMSQDVKRFADSL</sequence>
<reference evidence="1" key="1">
    <citation type="submission" date="2024-09" db="EMBL/GenBank/DDBJ databases">
        <title>Black Yeasts Isolated from many extreme environments.</title>
        <authorList>
            <person name="Coleine C."/>
            <person name="Stajich J.E."/>
            <person name="Selbmann L."/>
        </authorList>
    </citation>
    <scope>NUCLEOTIDE SEQUENCE</scope>
    <source>
        <strain evidence="1">CCFEE 5737</strain>
    </source>
</reference>
<accession>A0ACC3CVF3</accession>
<protein>
    <submittedName>
        <fullName evidence="1">Uncharacterized protein</fullName>
    </submittedName>
</protein>
<name>A0ACC3CVF3_9PEZI</name>
<keyword evidence="2" id="KW-1185">Reference proteome</keyword>
<comment type="caution">
    <text evidence="1">The sequence shown here is derived from an EMBL/GenBank/DDBJ whole genome shotgun (WGS) entry which is preliminary data.</text>
</comment>
<dbReference type="EMBL" id="JAWDJW010010985">
    <property type="protein sequence ID" value="KAK3045136.1"/>
    <property type="molecule type" value="Genomic_DNA"/>
</dbReference>
<organism evidence="1 2">
    <name type="scientific">Coniosporium uncinatum</name>
    <dbReference type="NCBI Taxonomy" id="93489"/>
    <lineage>
        <taxon>Eukaryota</taxon>
        <taxon>Fungi</taxon>
        <taxon>Dikarya</taxon>
        <taxon>Ascomycota</taxon>
        <taxon>Pezizomycotina</taxon>
        <taxon>Dothideomycetes</taxon>
        <taxon>Dothideomycetes incertae sedis</taxon>
        <taxon>Coniosporium</taxon>
    </lineage>
</organism>